<dbReference type="KEGG" id="abut:Ami103574_10950"/>
<keyword evidence="1" id="KW-1133">Transmembrane helix</keyword>
<evidence type="ECO:0000313" key="3">
    <source>
        <dbReference type="Proteomes" id="UP000466848"/>
    </source>
</evidence>
<evidence type="ECO:0000256" key="1">
    <source>
        <dbReference type="SAM" id="Phobius"/>
    </source>
</evidence>
<reference evidence="2 3" key="1">
    <citation type="submission" date="2020-02" db="EMBL/GenBank/DDBJ databases">
        <authorList>
            <person name="Kim Y.B."/>
            <person name="Roh S.W."/>
        </authorList>
    </citation>
    <scope>NUCLEOTIDE SEQUENCE [LARGE SCALE GENOMIC DNA]</scope>
    <source>
        <strain evidence="2 3">DSM 103574</strain>
    </source>
</reference>
<name>A0A858BW36_9FIRM</name>
<accession>A0A858BW36</accession>
<feature type="transmembrane region" description="Helical" evidence="1">
    <location>
        <begin position="45"/>
        <end position="66"/>
    </location>
</feature>
<organism evidence="2 3">
    <name type="scientific">Aminipila butyrica</name>
    <dbReference type="NCBI Taxonomy" id="433296"/>
    <lineage>
        <taxon>Bacteria</taxon>
        <taxon>Bacillati</taxon>
        <taxon>Bacillota</taxon>
        <taxon>Clostridia</taxon>
        <taxon>Peptostreptococcales</taxon>
        <taxon>Anaerovoracaceae</taxon>
        <taxon>Aminipila</taxon>
    </lineage>
</organism>
<gene>
    <name evidence="2" type="ORF">Ami103574_10950</name>
</gene>
<dbReference type="RefSeq" id="WP_163067047.1">
    <property type="nucleotide sequence ID" value="NZ_CP048649.1"/>
</dbReference>
<keyword evidence="3" id="KW-1185">Reference proteome</keyword>
<keyword evidence="1" id="KW-0812">Transmembrane</keyword>
<sequence length="96" mass="11348">MKNKIKSSFKRRELYFVIIVYPAFLYLTHVCELLFSSWANKNYNYYGFTALLVMLLIIIFVFLEVFTKLYGNGIQGDKLKIREKEGLSIGDLNERH</sequence>
<protein>
    <submittedName>
        <fullName evidence="2">Uncharacterized protein</fullName>
    </submittedName>
</protein>
<dbReference type="Proteomes" id="UP000466848">
    <property type="component" value="Chromosome"/>
</dbReference>
<proteinExistence type="predicted"/>
<feature type="transmembrane region" description="Helical" evidence="1">
    <location>
        <begin position="14"/>
        <end position="39"/>
    </location>
</feature>
<dbReference type="AlphaFoldDB" id="A0A858BW36"/>
<evidence type="ECO:0000313" key="2">
    <source>
        <dbReference type="EMBL" id="QIB69807.1"/>
    </source>
</evidence>
<keyword evidence="1" id="KW-0472">Membrane</keyword>
<dbReference type="EMBL" id="CP048649">
    <property type="protein sequence ID" value="QIB69807.1"/>
    <property type="molecule type" value="Genomic_DNA"/>
</dbReference>